<feature type="transmembrane region" description="Helical" evidence="6">
    <location>
        <begin position="198"/>
        <end position="214"/>
    </location>
</feature>
<dbReference type="InterPro" id="IPR007016">
    <property type="entry name" value="O-antigen_ligase-rel_domated"/>
</dbReference>
<feature type="transmembrane region" description="Helical" evidence="6">
    <location>
        <begin position="132"/>
        <end position="150"/>
    </location>
</feature>
<comment type="caution">
    <text evidence="8">The sequence shown here is derived from an EMBL/GenBank/DDBJ whole genome shotgun (WGS) entry which is preliminary data.</text>
</comment>
<reference evidence="9" key="1">
    <citation type="journal article" date="2019" name="Int. J. Syst. Evol. Microbiol.">
        <title>The Global Catalogue of Microorganisms (GCM) 10K type strain sequencing project: providing services to taxonomists for standard genome sequencing and annotation.</title>
        <authorList>
            <consortium name="The Broad Institute Genomics Platform"/>
            <consortium name="The Broad Institute Genome Sequencing Center for Infectious Disease"/>
            <person name="Wu L."/>
            <person name="Ma J."/>
        </authorList>
    </citation>
    <scope>NUCLEOTIDE SEQUENCE [LARGE SCALE GENOMIC DNA]</scope>
    <source>
        <strain evidence="9">KACC 11588</strain>
    </source>
</reference>
<comment type="subcellular location">
    <subcellularLocation>
        <location evidence="1">Membrane</location>
        <topology evidence="1">Multi-pass membrane protein</topology>
    </subcellularLocation>
</comment>
<keyword evidence="3 6" id="KW-1133">Transmembrane helix</keyword>
<organism evidence="8 9">
    <name type="scientific">Rubellimicrobium aerolatum</name>
    <dbReference type="NCBI Taxonomy" id="490979"/>
    <lineage>
        <taxon>Bacteria</taxon>
        <taxon>Pseudomonadati</taxon>
        <taxon>Pseudomonadota</taxon>
        <taxon>Alphaproteobacteria</taxon>
        <taxon>Rhodobacterales</taxon>
        <taxon>Roseobacteraceae</taxon>
        <taxon>Rubellimicrobium</taxon>
    </lineage>
</organism>
<evidence type="ECO:0000259" key="7">
    <source>
        <dbReference type="Pfam" id="PF04932"/>
    </source>
</evidence>
<feature type="transmembrane region" description="Helical" evidence="6">
    <location>
        <begin position="361"/>
        <end position="384"/>
    </location>
</feature>
<evidence type="ECO:0000313" key="8">
    <source>
        <dbReference type="EMBL" id="MFC5567278.1"/>
    </source>
</evidence>
<dbReference type="PANTHER" id="PTHR37422">
    <property type="entry name" value="TEICHURONIC ACID BIOSYNTHESIS PROTEIN TUAE"/>
    <property type="match status" value="1"/>
</dbReference>
<feature type="transmembrane region" description="Helical" evidence="6">
    <location>
        <begin position="75"/>
        <end position="93"/>
    </location>
</feature>
<proteinExistence type="predicted"/>
<name>A0ABW0SE88_9RHOB</name>
<keyword evidence="4 6" id="KW-0472">Membrane</keyword>
<evidence type="ECO:0000256" key="3">
    <source>
        <dbReference type="ARBA" id="ARBA00022989"/>
    </source>
</evidence>
<dbReference type="GO" id="GO:0016874">
    <property type="term" value="F:ligase activity"/>
    <property type="evidence" value="ECO:0007669"/>
    <property type="project" value="UniProtKB-KW"/>
</dbReference>
<feature type="transmembrane region" description="Helical" evidence="6">
    <location>
        <begin position="43"/>
        <end position="63"/>
    </location>
</feature>
<keyword evidence="2 6" id="KW-0812">Transmembrane</keyword>
<evidence type="ECO:0000256" key="2">
    <source>
        <dbReference type="ARBA" id="ARBA00022692"/>
    </source>
</evidence>
<protein>
    <submittedName>
        <fullName evidence="8">O-antigen ligase family protein</fullName>
    </submittedName>
</protein>
<dbReference type="InterPro" id="IPR051533">
    <property type="entry name" value="WaaL-like"/>
</dbReference>
<keyword evidence="8" id="KW-0436">Ligase</keyword>
<evidence type="ECO:0000256" key="1">
    <source>
        <dbReference type="ARBA" id="ARBA00004141"/>
    </source>
</evidence>
<dbReference type="PANTHER" id="PTHR37422:SF17">
    <property type="entry name" value="O-ANTIGEN LIGASE"/>
    <property type="match status" value="1"/>
</dbReference>
<dbReference type="RefSeq" id="WP_209841778.1">
    <property type="nucleotide sequence ID" value="NZ_JAGGJP010000012.1"/>
</dbReference>
<evidence type="ECO:0000256" key="6">
    <source>
        <dbReference type="SAM" id="Phobius"/>
    </source>
</evidence>
<evidence type="ECO:0000256" key="4">
    <source>
        <dbReference type="ARBA" id="ARBA00023136"/>
    </source>
</evidence>
<feature type="transmembrane region" description="Helical" evidence="6">
    <location>
        <begin position="421"/>
        <end position="439"/>
    </location>
</feature>
<dbReference type="EMBL" id="JBHSNA010000012">
    <property type="protein sequence ID" value="MFC5567278.1"/>
    <property type="molecule type" value="Genomic_DNA"/>
</dbReference>
<feature type="transmembrane region" description="Helical" evidence="6">
    <location>
        <begin position="105"/>
        <end position="125"/>
    </location>
</feature>
<keyword evidence="9" id="KW-1185">Reference proteome</keyword>
<evidence type="ECO:0000256" key="5">
    <source>
        <dbReference type="SAM" id="MobiDB-lite"/>
    </source>
</evidence>
<feature type="domain" description="O-antigen ligase-related" evidence="7">
    <location>
        <begin position="228"/>
        <end position="372"/>
    </location>
</feature>
<evidence type="ECO:0000313" key="9">
    <source>
        <dbReference type="Proteomes" id="UP001596056"/>
    </source>
</evidence>
<sequence length="454" mass="48209">MPSDASLPGTLGAGRPLPRAPSRGGPARTRDAGRSAAPDRLEWWGAGLALLLQSGALFPLLLSSSDGSIDDHARSLLRLVSLSASALALALLARHLRDLARALSRALHVVGLLLLPFVSVIWSVAPSATLKSGLGLALGMAVPLLIALRFSPRQFLLLAAAVLGSSMVLSLLLAGAMPGLAFMPGESELRGIYLHKNVLGWAAGLCSIVAIALMRDAEGRVARLGAPLLAASLLCLLLSGSATGLLSVAFGLGIESFYKAMARRRGLGRFVVVLLFAQVVGLILIFLGSFLLPMLEALGKDATLTGRVPLWDLVDEEIGRHLLLGFGYQGFWTEGNVAAWNIWSLVGWQAPHSHNGYRETLLSFGLLGLVLLAVLLAVALRQGVRLHLARPQDQWLWLNVLAGVFLVMNLTESLFLDAGAFPWTLFATAVLLFAVRHPGLRVRPAGLPRLGRPA</sequence>
<feature type="transmembrane region" description="Helical" evidence="6">
    <location>
        <begin position="226"/>
        <end position="254"/>
    </location>
</feature>
<feature type="transmembrane region" description="Helical" evidence="6">
    <location>
        <begin position="266"/>
        <end position="292"/>
    </location>
</feature>
<gene>
    <name evidence="8" type="ORF">ACFPOC_12770</name>
</gene>
<accession>A0ABW0SE88</accession>
<dbReference type="Proteomes" id="UP001596056">
    <property type="component" value="Unassembled WGS sequence"/>
</dbReference>
<feature type="transmembrane region" description="Helical" evidence="6">
    <location>
        <begin position="156"/>
        <end position="177"/>
    </location>
</feature>
<feature type="transmembrane region" description="Helical" evidence="6">
    <location>
        <begin position="396"/>
        <end position="415"/>
    </location>
</feature>
<feature type="region of interest" description="Disordered" evidence="5">
    <location>
        <begin position="1"/>
        <end position="34"/>
    </location>
</feature>
<dbReference type="Pfam" id="PF04932">
    <property type="entry name" value="Wzy_C"/>
    <property type="match status" value="1"/>
</dbReference>